<feature type="repeat" description="ANK" evidence="3">
    <location>
        <begin position="1110"/>
        <end position="1142"/>
    </location>
</feature>
<organism evidence="6 7">
    <name type="scientific">Fusarium albosuccineum</name>
    <dbReference type="NCBI Taxonomy" id="1237068"/>
    <lineage>
        <taxon>Eukaryota</taxon>
        <taxon>Fungi</taxon>
        <taxon>Dikarya</taxon>
        <taxon>Ascomycota</taxon>
        <taxon>Pezizomycotina</taxon>
        <taxon>Sordariomycetes</taxon>
        <taxon>Hypocreomycetidae</taxon>
        <taxon>Hypocreales</taxon>
        <taxon>Nectriaceae</taxon>
        <taxon>Fusarium</taxon>
        <taxon>Fusarium decemcellulare species complex</taxon>
    </lineage>
</organism>
<feature type="repeat" description="ANK" evidence="3">
    <location>
        <begin position="1047"/>
        <end position="1079"/>
    </location>
</feature>
<dbReference type="Pfam" id="PF12796">
    <property type="entry name" value="Ank_2"/>
    <property type="match status" value="5"/>
</dbReference>
<feature type="repeat" description="ANK" evidence="3">
    <location>
        <begin position="1242"/>
        <end position="1274"/>
    </location>
</feature>
<dbReference type="InterPro" id="IPR029498">
    <property type="entry name" value="HeLo_dom"/>
</dbReference>
<dbReference type="InterPro" id="IPR038305">
    <property type="entry name" value="HeLo_sf"/>
</dbReference>
<dbReference type="InterPro" id="IPR029063">
    <property type="entry name" value="SAM-dependent_MTases_sf"/>
</dbReference>
<dbReference type="InterPro" id="IPR002110">
    <property type="entry name" value="Ankyrin_rpt"/>
</dbReference>
<reference evidence="6 7" key="1">
    <citation type="submission" date="2020-01" db="EMBL/GenBank/DDBJ databases">
        <title>Identification and distribution of gene clusters putatively required for synthesis of sphingolipid metabolism inhibitors in phylogenetically diverse species of the filamentous fungus Fusarium.</title>
        <authorList>
            <person name="Kim H.-S."/>
            <person name="Busman M."/>
            <person name="Brown D.W."/>
            <person name="Divon H."/>
            <person name="Uhlig S."/>
            <person name="Proctor R.H."/>
        </authorList>
    </citation>
    <scope>NUCLEOTIDE SEQUENCE [LARGE SCALE GENOMIC DNA]</scope>
    <source>
        <strain evidence="6 7">NRRL 20459</strain>
    </source>
</reference>
<dbReference type="Gene3D" id="1.25.40.20">
    <property type="entry name" value="Ankyrin repeat-containing domain"/>
    <property type="match status" value="4"/>
</dbReference>
<keyword evidence="7" id="KW-1185">Reference proteome</keyword>
<dbReference type="Gene3D" id="3.40.50.300">
    <property type="entry name" value="P-loop containing nucleotide triphosphate hydrolases"/>
    <property type="match status" value="1"/>
</dbReference>
<feature type="repeat" description="ANK" evidence="3">
    <location>
        <begin position="1209"/>
        <end position="1241"/>
    </location>
</feature>
<dbReference type="CDD" id="cd02440">
    <property type="entry name" value="AdoMet_MTases"/>
    <property type="match status" value="1"/>
</dbReference>
<feature type="domain" description="Prion-inhibition and propagation HeLo" evidence="4">
    <location>
        <begin position="287"/>
        <end position="458"/>
    </location>
</feature>
<dbReference type="InterPro" id="IPR056884">
    <property type="entry name" value="NPHP3-like_N"/>
</dbReference>
<dbReference type="OrthoDB" id="539213at2759"/>
<dbReference type="PROSITE" id="PS50088">
    <property type="entry name" value="ANK_REPEAT"/>
    <property type="match status" value="8"/>
</dbReference>
<dbReference type="Gene3D" id="1.20.120.1020">
    <property type="entry name" value="Prion-inhibition and propagation, HeLo domain"/>
    <property type="match status" value="1"/>
</dbReference>
<evidence type="ECO:0000259" key="5">
    <source>
        <dbReference type="Pfam" id="PF24883"/>
    </source>
</evidence>
<dbReference type="InterPro" id="IPR036770">
    <property type="entry name" value="Ankyrin_rpt-contain_sf"/>
</dbReference>
<dbReference type="SUPFAM" id="SSF53335">
    <property type="entry name" value="S-adenosyl-L-methionine-dependent methyltransferases"/>
    <property type="match status" value="1"/>
</dbReference>
<dbReference type="SMART" id="SM00248">
    <property type="entry name" value="ANK"/>
    <property type="match status" value="13"/>
</dbReference>
<dbReference type="EMBL" id="JAADYS010001653">
    <property type="protein sequence ID" value="KAF4461791.1"/>
    <property type="molecule type" value="Genomic_DNA"/>
</dbReference>
<dbReference type="SUPFAM" id="SSF48403">
    <property type="entry name" value="Ankyrin repeat"/>
    <property type="match status" value="2"/>
</dbReference>
<evidence type="ECO:0000256" key="2">
    <source>
        <dbReference type="ARBA" id="ARBA00023043"/>
    </source>
</evidence>
<dbReference type="InterPro" id="IPR027417">
    <property type="entry name" value="P-loop_NTPase"/>
</dbReference>
<feature type="repeat" description="ANK" evidence="3">
    <location>
        <begin position="1143"/>
        <end position="1175"/>
    </location>
</feature>
<evidence type="ECO:0000313" key="6">
    <source>
        <dbReference type="EMBL" id="KAF4461791.1"/>
    </source>
</evidence>
<dbReference type="Pfam" id="PF00023">
    <property type="entry name" value="Ank"/>
    <property type="match status" value="1"/>
</dbReference>
<feature type="repeat" description="ANK" evidence="3">
    <location>
        <begin position="1275"/>
        <end position="1307"/>
    </location>
</feature>
<feature type="repeat" description="ANK" evidence="3">
    <location>
        <begin position="1176"/>
        <end position="1208"/>
    </location>
</feature>
<dbReference type="Proteomes" id="UP000554235">
    <property type="component" value="Unassembled WGS sequence"/>
</dbReference>
<evidence type="ECO:0000313" key="7">
    <source>
        <dbReference type="Proteomes" id="UP000554235"/>
    </source>
</evidence>
<feature type="repeat" description="ANK" evidence="3">
    <location>
        <begin position="1309"/>
        <end position="1330"/>
    </location>
</feature>
<name>A0A8H4PA42_9HYPO</name>
<dbReference type="Pfam" id="PF14479">
    <property type="entry name" value="HeLo"/>
    <property type="match status" value="1"/>
</dbReference>
<keyword evidence="1" id="KW-0677">Repeat</keyword>
<dbReference type="PANTHER" id="PTHR24198">
    <property type="entry name" value="ANKYRIN REPEAT AND PROTEIN KINASE DOMAIN-CONTAINING PROTEIN"/>
    <property type="match status" value="1"/>
</dbReference>
<dbReference type="SUPFAM" id="SSF52540">
    <property type="entry name" value="P-loop containing nucleoside triphosphate hydrolases"/>
    <property type="match status" value="1"/>
</dbReference>
<accession>A0A8H4PA42</accession>
<feature type="domain" description="Nephrocystin 3-like N-terminal" evidence="5">
    <location>
        <begin position="499"/>
        <end position="665"/>
    </location>
</feature>
<keyword evidence="2 3" id="KW-0040">ANK repeat</keyword>
<protein>
    <submittedName>
        <fullName evidence="6">Ankyrin repeat domain-containing 52</fullName>
    </submittedName>
</protein>
<evidence type="ECO:0000256" key="1">
    <source>
        <dbReference type="ARBA" id="ARBA00022737"/>
    </source>
</evidence>
<comment type="caution">
    <text evidence="6">The sequence shown here is derived from an EMBL/GenBank/DDBJ whole genome shotgun (WGS) entry which is preliminary data.</text>
</comment>
<dbReference type="Pfam" id="PF24883">
    <property type="entry name" value="NPHP3_N"/>
    <property type="match status" value="1"/>
</dbReference>
<evidence type="ECO:0000259" key="4">
    <source>
        <dbReference type="Pfam" id="PF14479"/>
    </source>
</evidence>
<gene>
    <name evidence="6" type="ORF">FALBO_11403</name>
</gene>
<dbReference type="Gene3D" id="3.40.50.150">
    <property type="entry name" value="Vaccinia Virus protein VP39"/>
    <property type="match status" value="1"/>
</dbReference>
<dbReference type="PANTHER" id="PTHR24198:SF165">
    <property type="entry name" value="ANKYRIN REPEAT-CONTAINING PROTEIN-RELATED"/>
    <property type="match status" value="1"/>
</dbReference>
<dbReference type="PROSITE" id="PS50297">
    <property type="entry name" value="ANK_REP_REGION"/>
    <property type="match status" value="8"/>
</dbReference>
<sequence>MSASVYTLNSGISSVEVDRLDWQHQYVFTPITESLMPEGIRQHLVYLGRPAAVADVATGTGIWLRDAAKILPPETSFDGYDFDTSKFPNPEQLPSNIKLQWGDGLKPFPAEVQGHYDLVHVRCLMYGLKADQWKIMVENLLSLLRPGGYLLWDEVGYPSFMCLPMTEAFQKFISLDVRYATLVGRDITSPVNLGNYMKGVGLVDWRQVTFSSFSRPKEIQHLAGEVIIQGVGQSISGIITKGGFEWAQKQEDVQEVTKQLRTDVDDGNLARPCSFVISHLPAMEPIGLAVGVVGLAGLFNTCLDAVKTVQAYKSFGTDSHVLATRFQAAQVLLDQWGRKVGFAETTLSKNHHPALDEQDVVAAVEDVLRIITGICESNKPSLARPGLTPSLLDDAGAHPFRGERRRKLYWALGGKGRREDQVELLETLVQQLHNLVPLSGSEARTNTASDHSSVTELQQILARIEETNQAEIRREVLSWIGRGSAGEHYHDSLQKKLDGTCNWIFNRPLYQDWQNPEFPTGPKLLWVNGPAGFGKTILCASVIQHLFSRLKAPIAHFFFSSELENRDDPFLAIRSWTSQVVCNHQLAFEHARETWVLDSDAISTRMTAVSLFKQLIDIVPNCTFIADGLDECTHLDNTKNSVSSFLRAVCEAIAGTKTRILLVSRDEPEIRYAIMEDAPESFNEYKISASDVQSDTAMYSRFIIDRKLPNKGDDARSLLSKAMADRCEGQFLWLKMQEKYLRRGMNMKKLRNTVEETPPGLDAVYGRSWSRIQSSPECERIFSILRWVAFALRPMNVFEITEAVLIDDSEDLPVDDFPDQVDDDYVDTEIVGLCGPLIQVKNKQADMCIGQQTVHLTHFSVKQFLLLNLPTPGLVSVNDDLRAEYQNTLLAKACLFYIKFQRTWAQTMGHPSSLGTKLRNYASGSWHHHLKSGIPTDKEVSKLALKFLNEQNEAWNPWREWFDKRHQDIDNLEDGAHPTLMTPPGPLYYAVKLGLNDMVGLLIKNHNYDLPKDLELSALEAARGGGCKDLMKTLLDAGADIATADKYGRTLLYAAVQWGQSDIAKLLIERGASVTTPTKRGTTPLHVVKDVEMAKLLIERGASVVATSQNGATPLHHACLSRNVEVVNLFLDQGASLTAATLEGWTPLLMATHHGYTEMVRLLIERGACIAVATQDGRTALHIASENGHVELSKLLIDNGANTMATTSLGHTPLHLASRNGHLKVVKLLIESGASIVIEARGKFTPLHTAAEFGALDVARFLIEKGASIEGISGKAYTPLHLACMRGNLELVKLLIEHGANIAAKTPSGNLFPLHLASRCGHEEVVKLLLATTGIDPGCTDELGVTALFLASRFGLERIVQTLLADARINPNVKDWHDSTALFAAVRNGHFETAELLLALGSMSTEGVDGFGRSVFWWARRTGNDQIVLLLRNHAERDGSSIPDDLTLFGHTPVQFDSELAYCDACTLTIPRNHERFCPMCKDNIFCLCAECFEVVRVDCRNGTHVRALDDSISDVEMKHTEDHDYGVMKI</sequence>
<evidence type="ECO:0000256" key="3">
    <source>
        <dbReference type="PROSITE-ProRule" id="PRU00023"/>
    </source>
</evidence>
<proteinExistence type="predicted"/>
<dbReference type="PRINTS" id="PR01415">
    <property type="entry name" value="ANKYRIN"/>
</dbReference>